<comment type="similarity">
    <text evidence="1">Belongs to the LysR transcriptional regulatory family.</text>
</comment>
<protein>
    <submittedName>
        <fullName evidence="6">LysR family transcriptional regulator</fullName>
    </submittedName>
</protein>
<keyword evidence="7" id="KW-1185">Reference proteome</keyword>
<evidence type="ECO:0000256" key="3">
    <source>
        <dbReference type="ARBA" id="ARBA00023125"/>
    </source>
</evidence>
<dbReference type="Gene3D" id="3.40.190.290">
    <property type="match status" value="1"/>
</dbReference>
<keyword evidence="3" id="KW-0238">DNA-binding</keyword>
<dbReference type="SUPFAM" id="SSF46785">
    <property type="entry name" value="Winged helix' DNA-binding domain"/>
    <property type="match status" value="1"/>
</dbReference>
<dbReference type="RefSeq" id="WP_336436093.1">
    <property type="nucleotide sequence ID" value="NZ_JBAWKS010000002.1"/>
</dbReference>
<evidence type="ECO:0000313" key="7">
    <source>
        <dbReference type="Proteomes" id="UP001382455"/>
    </source>
</evidence>
<dbReference type="SUPFAM" id="SSF53850">
    <property type="entry name" value="Periplasmic binding protein-like II"/>
    <property type="match status" value="1"/>
</dbReference>
<accession>A0ABU8EYI0</accession>
<dbReference type="InterPro" id="IPR036388">
    <property type="entry name" value="WH-like_DNA-bd_sf"/>
</dbReference>
<dbReference type="InterPro" id="IPR000847">
    <property type="entry name" value="LysR_HTH_N"/>
</dbReference>
<dbReference type="InterPro" id="IPR036390">
    <property type="entry name" value="WH_DNA-bd_sf"/>
</dbReference>
<dbReference type="Proteomes" id="UP001382455">
    <property type="component" value="Unassembled WGS sequence"/>
</dbReference>
<evidence type="ECO:0000256" key="4">
    <source>
        <dbReference type="ARBA" id="ARBA00023163"/>
    </source>
</evidence>
<dbReference type="Pfam" id="PF00126">
    <property type="entry name" value="HTH_1"/>
    <property type="match status" value="1"/>
</dbReference>
<organism evidence="6 7">
    <name type="scientific">Pseudoalteromonas spongiae</name>
    <dbReference type="NCBI Taxonomy" id="298657"/>
    <lineage>
        <taxon>Bacteria</taxon>
        <taxon>Pseudomonadati</taxon>
        <taxon>Pseudomonadota</taxon>
        <taxon>Gammaproteobacteria</taxon>
        <taxon>Alteromonadales</taxon>
        <taxon>Pseudoalteromonadaceae</taxon>
        <taxon>Pseudoalteromonas</taxon>
    </lineage>
</organism>
<evidence type="ECO:0000313" key="6">
    <source>
        <dbReference type="EMBL" id="MEI4551052.1"/>
    </source>
</evidence>
<evidence type="ECO:0000256" key="2">
    <source>
        <dbReference type="ARBA" id="ARBA00023015"/>
    </source>
</evidence>
<dbReference type="EMBL" id="JBAWKS010000002">
    <property type="protein sequence ID" value="MEI4551052.1"/>
    <property type="molecule type" value="Genomic_DNA"/>
</dbReference>
<keyword evidence="2" id="KW-0805">Transcription regulation</keyword>
<dbReference type="InterPro" id="IPR005119">
    <property type="entry name" value="LysR_subst-bd"/>
</dbReference>
<feature type="domain" description="HTH lysR-type" evidence="5">
    <location>
        <begin position="10"/>
        <end position="59"/>
    </location>
</feature>
<name>A0ABU8EYI0_9GAMM</name>
<proteinExistence type="inferred from homology"/>
<evidence type="ECO:0000259" key="5">
    <source>
        <dbReference type="PROSITE" id="PS50931"/>
    </source>
</evidence>
<comment type="caution">
    <text evidence="6">The sequence shown here is derived from an EMBL/GenBank/DDBJ whole genome shotgun (WGS) entry which is preliminary data.</text>
</comment>
<dbReference type="CDD" id="cd08422">
    <property type="entry name" value="PBP2_CrgA_like"/>
    <property type="match status" value="1"/>
</dbReference>
<dbReference type="InterPro" id="IPR058163">
    <property type="entry name" value="LysR-type_TF_proteobact-type"/>
</dbReference>
<dbReference type="PANTHER" id="PTHR30537">
    <property type="entry name" value="HTH-TYPE TRANSCRIPTIONAL REGULATOR"/>
    <property type="match status" value="1"/>
</dbReference>
<keyword evidence="4" id="KW-0804">Transcription</keyword>
<dbReference type="Pfam" id="PF03466">
    <property type="entry name" value="LysR_substrate"/>
    <property type="match status" value="1"/>
</dbReference>
<sequence>MDSFEGIFEFVAVAESGGFSAAAKKLGCSTSHISRQVSRLEERLGSRLLARTTRQISLTENGEFYYQQCKYLVNGLQQANEQVTQQQYQLNGTLRVSAAGGFAENFVAPALMTFAKDHPELSIDIDFNSRMVNFIEDGIDFAIRYGELNDSNLIARKLISRSMMLVASPDYLAKYGTPNHPNQLKSHRCILANSDHWTFNIDGIKQSIKVSGNWQSNNSNVVLDACEQGLGIAYMPDSTFTESIKQNKLVPILAPFCITGATSWIVYQNKQFMPLRARLAIDYLLEHFAKWPNE</sequence>
<dbReference type="PROSITE" id="PS50931">
    <property type="entry name" value="HTH_LYSR"/>
    <property type="match status" value="1"/>
</dbReference>
<reference evidence="6 7" key="1">
    <citation type="submission" date="2023-12" db="EMBL/GenBank/DDBJ databases">
        <title>Friends and Foes: Symbiotic and Algicidal bacterial influence on Karenia brevis blooms.</title>
        <authorList>
            <person name="Fei C."/>
            <person name="Mohamed A.R."/>
            <person name="Booker A."/>
            <person name="Arshad M."/>
            <person name="Klass S."/>
            <person name="Ahn S."/>
            <person name="Gilbert P.M."/>
            <person name="Heil C.A."/>
            <person name="Martinez J.M."/>
            <person name="Amin S.A."/>
        </authorList>
    </citation>
    <scope>NUCLEOTIDE SEQUENCE [LARGE SCALE GENOMIC DNA]</scope>
    <source>
        <strain evidence="6 7">CE15</strain>
    </source>
</reference>
<dbReference type="PANTHER" id="PTHR30537:SF10">
    <property type="entry name" value="TRANSCRIPTIONAL REGULATOR-RELATED"/>
    <property type="match status" value="1"/>
</dbReference>
<dbReference type="Gene3D" id="1.10.10.10">
    <property type="entry name" value="Winged helix-like DNA-binding domain superfamily/Winged helix DNA-binding domain"/>
    <property type="match status" value="1"/>
</dbReference>
<gene>
    <name evidence="6" type="ORF">WAE96_15375</name>
</gene>
<evidence type="ECO:0000256" key="1">
    <source>
        <dbReference type="ARBA" id="ARBA00009437"/>
    </source>
</evidence>